<comment type="caution">
    <text evidence="2">The sequence shown here is derived from an EMBL/GenBank/DDBJ whole genome shotgun (WGS) entry which is preliminary data.</text>
</comment>
<reference evidence="2 3" key="1">
    <citation type="submission" date="2024-04" db="EMBL/GenBank/DDBJ databases">
        <title>Phyllosticta paracitricarpa is synonymous to the EU quarantine fungus P. citricarpa based on phylogenomic analyses.</title>
        <authorList>
            <consortium name="Lawrence Berkeley National Laboratory"/>
            <person name="Van ingen-buijs V.A."/>
            <person name="Van westerhoven A.C."/>
            <person name="Haridas S."/>
            <person name="Skiadas P."/>
            <person name="Martin F."/>
            <person name="Groenewald J.Z."/>
            <person name="Crous P.W."/>
            <person name="Seidl M.F."/>
        </authorList>
    </citation>
    <scope>NUCLEOTIDE SEQUENCE [LARGE SCALE GENOMIC DNA]</scope>
    <source>
        <strain evidence="2 3">CPC 17464</strain>
    </source>
</reference>
<dbReference type="GeneID" id="92035943"/>
<proteinExistence type="predicted"/>
<evidence type="ECO:0000256" key="1">
    <source>
        <dbReference type="SAM" id="MobiDB-lite"/>
    </source>
</evidence>
<dbReference type="Proteomes" id="UP001360953">
    <property type="component" value="Unassembled WGS sequence"/>
</dbReference>
<gene>
    <name evidence="2" type="ORF">J3D65DRAFT_667584</name>
</gene>
<protein>
    <submittedName>
        <fullName evidence="2">Uncharacterized protein</fullName>
    </submittedName>
</protein>
<name>A0ABR1LQU7_9PEZI</name>
<accession>A0ABR1LQU7</accession>
<sequence length="485" mass="55484">MARPVHSSLIYNPSSVFISRNCSQRRIFKRRSFSTAAQAADDTTPPPPPGLSTSLLELNRSFIRKSIGAEQLAPVKNAILKPFSNPFAGNPLNYDSLWYDPPSFDALVDSHLRVLESYENGTSFLRVSGKRYLYFMKAVLSERTLPRDWKCHAMDRVATYLSCQHRAQLVRPRRRRFPVELLGRNERLLILLNAICAEAERAGNLPLPQSLVELSLEMAVECRNFPACMAHLQRLCESNHKMSSRVFKKVVVRLGEPPRSFSKILALRPFRAWDSTLSAMVMVGVPEETGESYGYARLSTLVERNDPTCFKPWLESLAAMSAQSPESRLRLTRQLRREWDNWRNSLRPNYEKRQAPGIRPDRRAAELEMCFLESFVRAGAYSDGWRVLFSTKIAFTALPPDVRRALIENPEFTQPKSWTPENEKQVLSVYAEYLRAIEGALGVQWVRDEATGESYHRISTGNLRAGKSRASRGRVRRRISHRPKK</sequence>
<evidence type="ECO:0000313" key="2">
    <source>
        <dbReference type="EMBL" id="KAK7536866.1"/>
    </source>
</evidence>
<organism evidence="2 3">
    <name type="scientific">Phyllosticta citribraziliensis</name>
    <dbReference type="NCBI Taxonomy" id="989973"/>
    <lineage>
        <taxon>Eukaryota</taxon>
        <taxon>Fungi</taxon>
        <taxon>Dikarya</taxon>
        <taxon>Ascomycota</taxon>
        <taxon>Pezizomycotina</taxon>
        <taxon>Dothideomycetes</taxon>
        <taxon>Dothideomycetes incertae sedis</taxon>
        <taxon>Botryosphaeriales</taxon>
        <taxon>Phyllostictaceae</taxon>
        <taxon>Phyllosticta</taxon>
    </lineage>
</organism>
<evidence type="ECO:0000313" key="3">
    <source>
        <dbReference type="Proteomes" id="UP001360953"/>
    </source>
</evidence>
<feature type="compositionally biased region" description="Basic residues" evidence="1">
    <location>
        <begin position="466"/>
        <end position="485"/>
    </location>
</feature>
<feature type="region of interest" description="Disordered" evidence="1">
    <location>
        <begin position="457"/>
        <end position="485"/>
    </location>
</feature>
<keyword evidence="3" id="KW-1185">Reference proteome</keyword>
<dbReference type="EMBL" id="JBBPEH010000006">
    <property type="protein sequence ID" value="KAK7536866.1"/>
    <property type="molecule type" value="Genomic_DNA"/>
</dbReference>
<dbReference type="RefSeq" id="XP_066655017.1">
    <property type="nucleotide sequence ID" value="XM_066803037.1"/>
</dbReference>